<dbReference type="SMART" id="SM00382">
    <property type="entry name" value="AAA"/>
    <property type="match status" value="1"/>
</dbReference>
<dbReference type="InterPro" id="IPR027417">
    <property type="entry name" value="P-loop_NTPase"/>
</dbReference>
<feature type="binding site" evidence="5">
    <location>
        <begin position="66"/>
        <end position="70"/>
    </location>
    <ligand>
        <name>ATP</name>
        <dbReference type="ChEBI" id="CHEBI:30616"/>
    </ligand>
</feature>
<dbReference type="STRING" id="1324957.K933_00762"/>
<proteinExistence type="inferred from homology"/>
<evidence type="ECO:0000256" key="2">
    <source>
        <dbReference type="ARBA" id="ARBA00022705"/>
    </source>
</evidence>
<evidence type="ECO:0000313" key="9">
    <source>
        <dbReference type="Proteomes" id="UP000017840"/>
    </source>
</evidence>
<dbReference type="Proteomes" id="UP000017840">
    <property type="component" value="Unassembled WGS sequence"/>
</dbReference>
<dbReference type="NCBIfam" id="TIGR02928">
    <property type="entry name" value="orc1/cdc6 family replication initiation protein"/>
    <property type="match status" value="1"/>
</dbReference>
<dbReference type="InterPro" id="IPR014277">
    <property type="entry name" value="Orc1/Cdc6_arc"/>
</dbReference>
<accession>V4HQ57</accession>
<comment type="caution">
    <text evidence="8">The sequence shown here is derived from an EMBL/GenBank/DDBJ whole genome shotgun (WGS) entry which is preliminary data.</text>
</comment>
<evidence type="ECO:0000313" key="8">
    <source>
        <dbReference type="EMBL" id="ESP90049.1"/>
    </source>
</evidence>
<dbReference type="FunFam" id="1.10.8.60:FF:000073">
    <property type="entry name" value="ORC1-type DNA replication protein"/>
    <property type="match status" value="1"/>
</dbReference>
<dbReference type="AlphaFoldDB" id="V4HQ57"/>
<dbReference type="InterPro" id="IPR050311">
    <property type="entry name" value="ORC1/CDC6"/>
</dbReference>
<comment type="function">
    <text evidence="5">Involved in regulation of DNA replication.</text>
</comment>
<dbReference type="Pfam" id="PF09079">
    <property type="entry name" value="WHD_Cdc6"/>
    <property type="match status" value="1"/>
</dbReference>
<dbReference type="InterPro" id="IPR049945">
    <property type="entry name" value="AAA_22"/>
</dbReference>
<dbReference type="Gene3D" id="1.10.8.60">
    <property type="match status" value="1"/>
</dbReference>
<dbReference type="PATRIC" id="fig|1324957.4.peg.160"/>
<dbReference type="InterPro" id="IPR036388">
    <property type="entry name" value="WH-like_DNA-bd_sf"/>
</dbReference>
<feature type="binding site" evidence="5">
    <location>
        <position position="214"/>
    </location>
    <ligand>
        <name>ATP</name>
        <dbReference type="ChEBI" id="CHEBI:30616"/>
    </ligand>
</feature>
<evidence type="ECO:0000256" key="5">
    <source>
        <dbReference type="HAMAP-Rule" id="MF_01407"/>
    </source>
</evidence>
<reference evidence="8 9" key="1">
    <citation type="journal article" date="2013" name="Genome Announc.">
        <title>Draft Genome Sequence of 'Candidatus Halobonum tyrrellensis' Strain G22, Isolated from the Hypersaline Waters of Lake Tyrrell, Australia.</title>
        <authorList>
            <person name="Ugalde J.A."/>
            <person name="Narasingarao P."/>
            <person name="Kuo S."/>
            <person name="Podell S."/>
            <person name="Allen E.E."/>
        </authorList>
    </citation>
    <scope>NUCLEOTIDE SEQUENCE [LARGE SCALE GENOMIC DNA]</scope>
    <source>
        <strain evidence="8 9">G22</strain>
    </source>
</reference>
<dbReference type="InterPro" id="IPR036390">
    <property type="entry name" value="WH_DNA-bd_sf"/>
</dbReference>
<feature type="binding site" evidence="5">
    <location>
        <position position="226"/>
    </location>
    <ligand>
        <name>ATP</name>
        <dbReference type="ChEBI" id="CHEBI:30616"/>
    </ligand>
</feature>
<dbReference type="InterPro" id="IPR055237">
    <property type="entry name" value="Cdc6_lid"/>
</dbReference>
<feature type="domain" description="AAA+ ATPase" evidence="6">
    <location>
        <begin position="54"/>
        <end position="303"/>
    </location>
</feature>
<dbReference type="PANTHER" id="PTHR10763:SF22">
    <property type="entry name" value="ORC1-TYPE DNA REPLICATION PROTEIN"/>
    <property type="match status" value="1"/>
</dbReference>
<keyword evidence="3 5" id="KW-0547">Nucleotide-binding</keyword>
<dbReference type="CDD" id="cd00882">
    <property type="entry name" value="Ras_like_GTPase"/>
    <property type="match status" value="1"/>
</dbReference>
<dbReference type="GO" id="GO:0005524">
    <property type="term" value="F:ATP binding"/>
    <property type="evidence" value="ECO:0007669"/>
    <property type="project" value="UniProtKB-UniRule"/>
</dbReference>
<dbReference type="SMART" id="SM01074">
    <property type="entry name" value="Cdc6_C"/>
    <property type="match status" value="1"/>
</dbReference>
<dbReference type="CDD" id="cd08768">
    <property type="entry name" value="Cdc6_C"/>
    <property type="match status" value="1"/>
</dbReference>
<dbReference type="SUPFAM" id="SSF52540">
    <property type="entry name" value="P-loop containing nucleoside triphosphate hydrolases"/>
    <property type="match status" value="1"/>
</dbReference>
<evidence type="ECO:0000256" key="1">
    <source>
        <dbReference type="ARBA" id="ARBA00006184"/>
    </source>
</evidence>
<dbReference type="eggNOG" id="arCOG00467">
    <property type="taxonomic scope" value="Archaea"/>
</dbReference>
<dbReference type="RefSeq" id="WP_023392753.1">
    <property type="nucleotide sequence ID" value="NZ_ASGZ01000002.1"/>
</dbReference>
<dbReference type="InterPro" id="IPR015163">
    <property type="entry name" value="Cdc6_C"/>
</dbReference>
<dbReference type="EMBL" id="ASGZ01000002">
    <property type="protein sequence ID" value="ESP90049.1"/>
    <property type="molecule type" value="Genomic_DNA"/>
</dbReference>
<evidence type="ECO:0000256" key="4">
    <source>
        <dbReference type="ARBA" id="ARBA00022840"/>
    </source>
</evidence>
<dbReference type="Pfam" id="PF22703">
    <property type="entry name" value="Cdc6_lid"/>
    <property type="match status" value="1"/>
</dbReference>
<keyword evidence="9" id="KW-1185">Reference proteome</keyword>
<evidence type="ECO:0000256" key="3">
    <source>
        <dbReference type="ARBA" id="ARBA00022741"/>
    </source>
</evidence>
<dbReference type="GO" id="GO:0006260">
    <property type="term" value="P:DNA replication"/>
    <property type="evidence" value="ECO:0007669"/>
    <property type="project" value="UniProtKB-UniRule"/>
</dbReference>
<feature type="domain" description="Cdc6 C-terminal" evidence="7">
    <location>
        <begin position="308"/>
        <end position="400"/>
    </location>
</feature>
<keyword evidence="4 5" id="KW-0067">ATP-binding</keyword>
<dbReference type="Pfam" id="PF13401">
    <property type="entry name" value="AAA_22"/>
    <property type="match status" value="1"/>
</dbReference>
<evidence type="ECO:0000259" key="7">
    <source>
        <dbReference type="SMART" id="SM01074"/>
    </source>
</evidence>
<name>V4HQ57_9EURY</name>
<dbReference type="FunFam" id="3.40.50.300:FF:000930">
    <property type="entry name" value="ORC1-type DNA replication protein"/>
    <property type="match status" value="1"/>
</dbReference>
<dbReference type="Gene3D" id="3.40.50.300">
    <property type="entry name" value="P-loop containing nucleotide triphosphate hydrolases"/>
    <property type="match status" value="1"/>
</dbReference>
<dbReference type="PANTHER" id="PTHR10763">
    <property type="entry name" value="CELL DIVISION CONTROL PROTEIN 6-RELATED"/>
    <property type="match status" value="1"/>
</dbReference>
<dbReference type="HAMAP" id="MF_01407">
    <property type="entry name" value="ORC1_type_DNA_replic_protein"/>
    <property type="match status" value="1"/>
</dbReference>
<dbReference type="InterPro" id="IPR003593">
    <property type="entry name" value="AAA+_ATPase"/>
</dbReference>
<dbReference type="GO" id="GO:0016887">
    <property type="term" value="F:ATP hydrolysis activity"/>
    <property type="evidence" value="ECO:0007669"/>
    <property type="project" value="InterPro"/>
</dbReference>
<gene>
    <name evidence="8" type="ORF">K933_00762</name>
</gene>
<sequence length="405" mass="45154">MSESDDLFIREDPIFVNKELLEINHLPDEGRIVGRDEEISQLANAVNPGIFGQSPSNVLIYGKTGTGKSLCAKYVSSRLVETADEEGVSAAHAYVDCAQDGTETQAVQTIASSVNTEGTDIYIPDKGISTATYYKRLWTILDEEYDVVLIMLDEIDKLEDDDILMQLSRAGEAGKLTSCKIGVVGISNKIKYKDRMDERVKSSLCEREFVFPPYDASQLNDIMTARSDAFRDGVLDDGVIPRAAALAAREHGDARKAIDILRYAGEIAQSEEAETVREVFITQARERAETDRFRELIRGSTPHSRYVLQALTMLLINSQDGAHEGTENQGFRTTRIYDLYEQICRQEGSDSLSLRRVRDLLKEHAFLDIVEQSRHSGGSAEGSYTEHTLLEDPDVVRDVLADTIE</sequence>
<dbReference type="Gene3D" id="1.10.10.10">
    <property type="entry name" value="Winged helix-like DNA-binding domain superfamily/Winged helix DNA-binding domain"/>
    <property type="match status" value="1"/>
</dbReference>
<comment type="similarity">
    <text evidence="1 5">Belongs to the CDC6/cdc18 family.</text>
</comment>
<dbReference type="SUPFAM" id="SSF46785">
    <property type="entry name" value="Winged helix' DNA-binding domain"/>
    <property type="match status" value="1"/>
</dbReference>
<protein>
    <recommendedName>
        <fullName evidence="5">ORC1-type DNA replication protein</fullName>
    </recommendedName>
</protein>
<evidence type="ECO:0000259" key="6">
    <source>
        <dbReference type="SMART" id="SM00382"/>
    </source>
</evidence>
<organism evidence="8 9">
    <name type="scientific">Candidatus Halobonum tyrrellensis G22</name>
    <dbReference type="NCBI Taxonomy" id="1324957"/>
    <lineage>
        <taxon>Archaea</taxon>
        <taxon>Methanobacteriati</taxon>
        <taxon>Methanobacteriota</taxon>
        <taxon>Stenosarchaea group</taxon>
        <taxon>Halobacteria</taxon>
        <taxon>Halobacteriales</taxon>
        <taxon>Haloferacaceae</taxon>
        <taxon>Candidatus Halobonum</taxon>
    </lineage>
</organism>
<keyword evidence="2 5" id="KW-0235">DNA replication</keyword>
<dbReference type="OrthoDB" id="195574at2157"/>